<evidence type="ECO:0000259" key="1">
    <source>
        <dbReference type="PROSITE" id="PS50878"/>
    </source>
</evidence>
<dbReference type="PROSITE" id="PS50878">
    <property type="entry name" value="RT_POL"/>
    <property type="match status" value="1"/>
</dbReference>
<dbReference type="Pfam" id="PF00078">
    <property type="entry name" value="RVT_1"/>
    <property type="match status" value="1"/>
</dbReference>
<dbReference type="GO" id="GO:0003964">
    <property type="term" value="F:RNA-directed DNA polymerase activity"/>
    <property type="evidence" value="ECO:0007669"/>
    <property type="project" value="UniProtKB-KW"/>
</dbReference>
<dbReference type="EMBL" id="MT774376">
    <property type="protein sequence ID" value="QOR58166.1"/>
    <property type="molecule type" value="Genomic_DNA"/>
</dbReference>
<dbReference type="PANTHER" id="PTHR34047">
    <property type="entry name" value="NUCLEAR INTRON MATURASE 1, MITOCHONDRIAL-RELATED"/>
    <property type="match status" value="1"/>
</dbReference>
<proteinExistence type="predicted"/>
<dbReference type="GeneID" id="65128621"/>
<protein>
    <submittedName>
        <fullName evidence="2">Retron-type RNA-directed DNA polymerase</fullName>
    </submittedName>
</protein>
<sequence length="441" mass="52342">MTLALAKKQIIKSAVLVVSANAPLITILMKRVSNIFEGIINYNNILYADEKARKGKLHSYGVKHHDRNRERNLHKLQDALTNLTYKTSEYSLFTIHEPKERLIYGLPYFPDRIAHHTLMNYLEPIWEKIFIAHTYACRKNKGIHKAAQDTKKVLRKDVVNTQYCLKLDIKKFYPSIDHEILKSIVRRKIKDTKVLKLLDEIIDSAPGVPIGNYLSQYFANLYLAYFDHWIKECKKIKYYFRYADDIVIFSKDKESLHTLIKDIIEYLNINLKLTVKSNYQVFPLDSRGLDFVGYKFYHTHTLLRKSIKHRMCKCLSRLYNKTYSKSYARRKVCSYFGWLKFCNSINFCKKLVLRVCKKYNLTTPEIFVPKKDIISNVLNRRLKFIDYKIYNKYFKLYVITNKLISVTSKSKLLLSLLIRDIINTYIIIIFHKRYNAYEILL</sequence>
<dbReference type="CDD" id="cd01651">
    <property type="entry name" value="RT_G2_intron"/>
    <property type="match status" value="1"/>
</dbReference>
<dbReference type="RefSeq" id="YP_010110324.1">
    <property type="nucleotide sequence ID" value="NC_055869.1"/>
</dbReference>
<dbReference type="KEGG" id="vg:65128621"/>
<dbReference type="InterPro" id="IPR043502">
    <property type="entry name" value="DNA/RNA_pol_sf"/>
</dbReference>
<reference evidence="2 3" key="1">
    <citation type="submission" date="2020-07" db="EMBL/GenBank/DDBJ databases">
        <title>Taxonomic proposal: Crassvirales, a new order of highly abundant and diverse bacterial viruses.</title>
        <authorList>
            <person name="Shkoporov A.N."/>
            <person name="Stockdale S.R."/>
            <person name="Guerin E."/>
            <person name="Ross R.P."/>
            <person name="Hill C."/>
        </authorList>
    </citation>
    <scope>NUCLEOTIDE SEQUENCE [LARGE SCALE GENOMIC DNA]</scope>
</reference>
<dbReference type="Proteomes" id="UP000594086">
    <property type="component" value="Segment"/>
</dbReference>
<evidence type="ECO:0000313" key="3">
    <source>
        <dbReference type="Proteomes" id="UP000594086"/>
    </source>
</evidence>
<accession>A0A7M1RV42</accession>
<dbReference type="PANTHER" id="PTHR34047:SF8">
    <property type="entry name" value="PROTEIN YKFC"/>
    <property type="match status" value="1"/>
</dbReference>
<dbReference type="InterPro" id="IPR000477">
    <property type="entry name" value="RT_dom"/>
</dbReference>
<feature type="domain" description="Reverse transcriptase" evidence="1">
    <location>
        <begin position="9"/>
        <end position="296"/>
    </location>
</feature>
<organism evidence="2 3">
    <name type="scientific">uncultured phage cr55_1</name>
    <dbReference type="NCBI Taxonomy" id="2772060"/>
    <lineage>
        <taxon>Viruses</taxon>
        <taxon>Duplodnaviria</taxon>
        <taxon>Heunggongvirae</taxon>
        <taxon>Uroviricota</taxon>
        <taxon>Caudoviricetes</taxon>
        <taxon>Crassvirales</taxon>
        <taxon>Suoliviridae</taxon>
        <taxon>Boorivirinae</taxon>
        <taxon>Culoivirus</taxon>
        <taxon>Culoivirus intestinalis</taxon>
    </lineage>
</organism>
<keyword evidence="2" id="KW-0808">Transferase</keyword>
<dbReference type="InterPro" id="IPR051083">
    <property type="entry name" value="GrpII_Intron_Splice-Mob/Def"/>
</dbReference>
<name>A0A7M1RV42_9CAUD</name>
<keyword evidence="3" id="KW-1185">Reference proteome</keyword>
<keyword evidence="2" id="KW-0548">Nucleotidyltransferase</keyword>
<dbReference type="SUPFAM" id="SSF56672">
    <property type="entry name" value="DNA/RNA polymerases"/>
    <property type="match status" value="1"/>
</dbReference>
<keyword evidence="2" id="KW-0695">RNA-directed DNA polymerase</keyword>
<evidence type="ECO:0000313" key="2">
    <source>
        <dbReference type="EMBL" id="QOR58166.1"/>
    </source>
</evidence>